<evidence type="ECO:0000256" key="3">
    <source>
        <dbReference type="ARBA" id="ARBA00022448"/>
    </source>
</evidence>
<dbReference type="EMBL" id="LKCM01000167">
    <property type="protein sequence ID" value="KPQ43236.1"/>
    <property type="molecule type" value="Genomic_DNA"/>
</dbReference>
<dbReference type="GO" id="GO:0008519">
    <property type="term" value="F:ammonium channel activity"/>
    <property type="evidence" value="ECO:0007669"/>
    <property type="project" value="InterPro"/>
</dbReference>
<evidence type="ECO:0000256" key="7">
    <source>
        <dbReference type="ARBA" id="ARBA00023177"/>
    </source>
</evidence>
<dbReference type="GO" id="GO:0005886">
    <property type="term" value="C:plasma membrane"/>
    <property type="evidence" value="ECO:0007669"/>
    <property type="project" value="UniProtKB-SubCell"/>
</dbReference>
<dbReference type="Pfam" id="PF00909">
    <property type="entry name" value="Ammonium_transp"/>
    <property type="match status" value="1"/>
</dbReference>
<evidence type="ECO:0000256" key="4">
    <source>
        <dbReference type="ARBA" id="ARBA00022692"/>
    </source>
</evidence>
<dbReference type="Gene3D" id="1.10.3430.10">
    <property type="entry name" value="Ammonium transporter AmtB like domains"/>
    <property type="match status" value="1"/>
</dbReference>
<dbReference type="AlphaFoldDB" id="A0A0P8DZD8"/>
<organism evidence="10 11">
    <name type="scientific">Candidatus Methanoperedens nitratireducens</name>
    <dbReference type="NCBI Taxonomy" id="1392998"/>
    <lineage>
        <taxon>Archaea</taxon>
        <taxon>Methanobacteriati</taxon>
        <taxon>Methanobacteriota</taxon>
        <taxon>Stenosarchaea group</taxon>
        <taxon>Methanomicrobia</taxon>
        <taxon>Methanosarcinales</taxon>
        <taxon>ANME-2 cluster</taxon>
        <taxon>Candidatus Methanoperedentaceae</taxon>
        <taxon>Candidatus Methanoperedens</taxon>
    </lineage>
</organism>
<evidence type="ECO:0000259" key="9">
    <source>
        <dbReference type="Pfam" id="PF00909"/>
    </source>
</evidence>
<feature type="transmembrane region" description="Helical" evidence="8">
    <location>
        <begin position="356"/>
        <end position="377"/>
    </location>
</feature>
<feature type="transmembrane region" description="Helical" evidence="8">
    <location>
        <begin position="258"/>
        <end position="279"/>
    </location>
</feature>
<comment type="caution">
    <text evidence="10">The sequence shown here is derived from an EMBL/GenBank/DDBJ whole genome shotgun (WGS) entry which is preliminary data.</text>
</comment>
<feature type="transmembrane region" description="Helical" evidence="8">
    <location>
        <begin position="285"/>
        <end position="301"/>
    </location>
</feature>
<proteinExistence type="inferred from homology"/>
<comment type="similarity">
    <text evidence="2 8">Belongs to the ammonia transporter channel (TC 1.A.11.2) family.</text>
</comment>
<dbReference type="NCBIfam" id="TIGR00836">
    <property type="entry name" value="amt"/>
    <property type="match status" value="1"/>
</dbReference>
<keyword evidence="7 8" id="KW-0924">Ammonia transport</keyword>
<dbReference type="SUPFAM" id="SSF111352">
    <property type="entry name" value="Ammonium transporter"/>
    <property type="match status" value="1"/>
</dbReference>
<reference evidence="10 11" key="1">
    <citation type="submission" date="2015-09" db="EMBL/GenBank/DDBJ databases">
        <title>A metagenomics-based metabolic model of nitrate-dependent anaerobic oxidation of methane by Methanoperedens-like archaea.</title>
        <authorList>
            <person name="Arshad A."/>
            <person name="Speth D.R."/>
            <person name="De Graaf R.M."/>
            <person name="Op Den Camp H.J."/>
            <person name="Jetten M.S."/>
            <person name="Welte C.U."/>
        </authorList>
    </citation>
    <scope>NUCLEOTIDE SEQUENCE [LARGE SCALE GENOMIC DNA]</scope>
</reference>
<evidence type="ECO:0000256" key="2">
    <source>
        <dbReference type="ARBA" id="ARBA00005887"/>
    </source>
</evidence>
<comment type="subcellular location">
    <subcellularLocation>
        <location evidence="8">Cell membrane</location>
        <topology evidence="8">Multi-pass membrane protein</topology>
    </subcellularLocation>
    <subcellularLocation>
        <location evidence="1">Membrane</location>
        <topology evidence="1">Multi-pass membrane protein</topology>
    </subcellularLocation>
</comment>
<gene>
    <name evidence="10" type="primary">amtB</name>
    <name evidence="10" type="ORF">MPEBLZ_02194</name>
</gene>
<dbReference type="Proteomes" id="UP000050360">
    <property type="component" value="Unassembled WGS sequence"/>
</dbReference>
<dbReference type="PATRIC" id="fig|1719120.3.peg.2397"/>
<dbReference type="PANTHER" id="PTHR43029">
    <property type="entry name" value="AMMONIUM TRANSPORTER MEP2"/>
    <property type="match status" value="1"/>
</dbReference>
<evidence type="ECO:0000256" key="5">
    <source>
        <dbReference type="ARBA" id="ARBA00022989"/>
    </source>
</evidence>
<feature type="domain" description="Ammonium transporter AmtB-like" evidence="9">
    <location>
        <begin position="13"/>
        <end position="404"/>
    </location>
</feature>
<dbReference type="InterPro" id="IPR024041">
    <property type="entry name" value="NH4_transpt_AmtB-like_dom"/>
</dbReference>
<keyword evidence="3 8" id="KW-0813">Transport</keyword>
<feature type="transmembrane region" description="Helical" evidence="8">
    <location>
        <begin position="99"/>
        <end position="119"/>
    </location>
</feature>
<evidence type="ECO:0000313" key="10">
    <source>
        <dbReference type="EMBL" id="KPQ43236.1"/>
    </source>
</evidence>
<dbReference type="InterPro" id="IPR001905">
    <property type="entry name" value="Ammonium_transpt"/>
</dbReference>
<feature type="transmembrane region" description="Helical" evidence="8">
    <location>
        <begin position="227"/>
        <end position="246"/>
    </location>
</feature>
<name>A0A0P8DZD8_9EURY</name>
<keyword evidence="5 8" id="KW-1133">Transmembrane helix</keyword>
<feature type="transmembrane region" description="Helical" evidence="8">
    <location>
        <begin position="313"/>
        <end position="336"/>
    </location>
</feature>
<protein>
    <recommendedName>
        <fullName evidence="8">Ammonium transporter</fullName>
    </recommendedName>
</protein>
<dbReference type="InterPro" id="IPR029020">
    <property type="entry name" value="Ammonium/urea_transptr"/>
</dbReference>
<feature type="transmembrane region" description="Helical" evidence="8">
    <location>
        <begin position="198"/>
        <end position="215"/>
    </location>
</feature>
<feature type="transmembrane region" description="Helical" evidence="8">
    <location>
        <begin position="131"/>
        <end position="153"/>
    </location>
</feature>
<dbReference type="PANTHER" id="PTHR43029:SF10">
    <property type="entry name" value="AMMONIUM TRANSPORTER MEP2"/>
    <property type="match status" value="1"/>
</dbReference>
<evidence type="ECO:0000256" key="8">
    <source>
        <dbReference type="RuleBase" id="RU362002"/>
    </source>
</evidence>
<feature type="transmembrane region" description="Helical" evidence="8">
    <location>
        <begin position="12"/>
        <end position="32"/>
    </location>
</feature>
<feature type="transmembrane region" description="Helical" evidence="8">
    <location>
        <begin position="44"/>
        <end position="66"/>
    </location>
</feature>
<accession>A0A0P8DZD8</accession>
<evidence type="ECO:0000256" key="1">
    <source>
        <dbReference type="ARBA" id="ARBA00004141"/>
    </source>
</evidence>
<keyword evidence="6 8" id="KW-0472">Membrane</keyword>
<sequence>MLNPAFNTTDITFIMIATILVMVMTPGLAFFYGGLVGRKNAITIMMQSFVALGVSTIMWVLVGYSLSFSGDYYGVIGNLDYALLSNISASTPSPVSPALPLYIFLAYQLMVAVITPPLITGAFTNRVRFKAYIVFLVLWQLLVYYPLVHMVWGGGALMQWGVKDFGGGIVVHAIAGMSALASVIYLGNRKVKDLPHSIPLIAIGMTILWFGWFGFTAGNAFAMNDVAVVAFLNTAIAGGFAAFIWMMMDWSMEGKPKLVGFLTGGLAGLVVITPAAGYITPGSSILFGIFAGTICYLAVMLKNRRKWDDALDVWGVHGIGGFLGITLLGVFSTLSVNNDGANGLLYGGIEFFKKEVAAVAFASLYAFLITILIFFIIDNTMSLRVSKDIEEQGLDKHLHGEKAYNK</sequence>
<feature type="transmembrane region" description="Helical" evidence="8">
    <location>
        <begin position="165"/>
        <end position="186"/>
    </location>
</feature>
<keyword evidence="4 8" id="KW-0812">Transmembrane</keyword>
<evidence type="ECO:0000313" key="11">
    <source>
        <dbReference type="Proteomes" id="UP000050360"/>
    </source>
</evidence>
<evidence type="ECO:0000256" key="6">
    <source>
        <dbReference type="ARBA" id="ARBA00023136"/>
    </source>
</evidence>